<evidence type="ECO:0000256" key="6">
    <source>
        <dbReference type="ARBA" id="ARBA00023306"/>
    </source>
</evidence>
<dbReference type="GO" id="GO:0043093">
    <property type="term" value="P:FtsZ-dependent cytokinesis"/>
    <property type="evidence" value="ECO:0007669"/>
    <property type="project" value="UniProtKB-UniRule"/>
</dbReference>
<evidence type="ECO:0000313" key="11">
    <source>
        <dbReference type="Proteomes" id="UP000291151"/>
    </source>
</evidence>
<dbReference type="Pfam" id="PF04977">
    <property type="entry name" value="DivIC"/>
    <property type="match status" value="1"/>
</dbReference>
<feature type="coiled-coil region" evidence="9">
    <location>
        <begin position="65"/>
        <end position="92"/>
    </location>
</feature>
<protein>
    <recommendedName>
        <fullName evidence="7 8">Cell division protein FtsL</fullName>
    </recommendedName>
</protein>
<evidence type="ECO:0000256" key="2">
    <source>
        <dbReference type="ARBA" id="ARBA00022618"/>
    </source>
</evidence>
<reference evidence="10 11" key="1">
    <citation type="submission" date="2019-02" db="EMBL/GenBank/DDBJ databases">
        <title>Ureibacillus thermophilus.</title>
        <authorList>
            <person name="Sunny J.S."/>
            <person name="Natarajan A."/>
            <person name="Saleena L.M."/>
        </authorList>
    </citation>
    <scope>NUCLEOTIDE SEQUENCE [LARGE SCALE GENOMIC DNA]</scope>
    <source>
        <strain evidence="10 11">LM102</strain>
    </source>
</reference>
<comment type="function">
    <text evidence="7">Essential cell division protein.</text>
</comment>
<evidence type="ECO:0000256" key="9">
    <source>
        <dbReference type="SAM" id="Coils"/>
    </source>
</evidence>
<evidence type="ECO:0000256" key="1">
    <source>
        <dbReference type="ARBA" id="ARBA00022475"/>
    </source>
</evidence>
<evidence type="ECO:0000313" key="10">
    <source>
        <dbReference type="EMBL" id="QBK25548.1"/>
    </source>
</evidence>
<keyword evidence="5 7" id="KW-0472">Membrane</keyword>
<dbReference type="Proteomes" id="UP000291151">
    <property type="component" value="Chromosome"/>
</dbReference>
<gene>
    <name evidence="7 10" type="primary">ftsL</name>
    <name evidence="10" type="ORF">DKZ56_06570</name>
</gene>
<keyword evidence="2 7" id="KW-0132">Cell division</keyword>
<accession>A0A4P6UUI1</accession>
<comment type="subcellular location">
    <subcellularLocation>
        <location evidence="7">Cell membrane</location>
        <topology evidence="7">Single-pass type II membrane protein</topology>
    </subcellularLocation>
    <text evidence="7">Localizes to the division septum where it forms a ring structure.</text>
</comment>
<dbReference type="NCBIfam" id="TIGR02209">
    <property type="entry name" value="ftsL_broad"/>
    <property type="match status" value="1"/>
</dbReference>
<dbReference type="EMBL" id="CP036528">
    <property type="protein sequence ID" value="QBK25548.1"/>
    <property type="molecule type" value="Genomic_DNA"/>
</dbReference>
<evidence type="ECO:0000256" key="4">
    <source>
        <dbReference type="ARBA" id="ARBA00022989"/>
    </source>
</evidence>
<keyword evidence="11" id="KW-1185">Reference proteome</keyword>
<keyword evidence="9" id="KW-0175">Coiled coil</keyword>
<keyword evidence="3 7" id="KW-0812">Transmembrane</keyword>
<sequence length="124" mass="14440">MAVRVRQPLYYQQQEAPYEQPTIQPKTKPNSKKQRITAREKFLYILFVIIAATLAIFILHKQSAIQRTTIEIKEIEKEIAEIKNENVDLKVRVSELSTYERIWEKANSLGLTLKEDNVKVVPGE</sequence>
<comment type="similarity">
    <text evidence="7">Belongs to the FtsL family.</text>
</comment>
<organism evidence="10 11">
    <name type="scientific">Ureibacillus thermophilus</name>
    <dbReference type="NCBI Taxonomy" id="367743"/>
    <lineage>
        <taxon>Bacteria</taxon>
        <taxon>Bacillati</taxon>
        <taxon>Bacillota</taxon>
        <taxon>Bacilli</taxon>
        <taxon>Bacillales</taxon>
        <taxon>Caryophanaceae</taxon>
        <taxon>Ureibacillus</taxon>
    </lineage>
</organism>
<name>A0A4P6UUI1_9BACL</name>
<dbReference type="KEGG" id="uth:DKZ56_06570"/>
<dbReference type="GO" id="GO:0032153">
    <property type="term" value="C:cell division site"/>
    <property type="evidence" value="ECO:0007669"/>
    <property type="project" value="UniProtKB-UniRule"/>
</dbReference>
<evidence type="ECO:0000256" key="3">
    <source>
        <dbReference type="ARBA" id="ARBA00022692"/>
    </source>
</evidence>
<evidence type="ECO:0000256" key="5">
    <source>
        <dbReference type="ARBA" id="ARBA00023136"/>
    </source>
</evidence>
<keyword evidence="1 7" id="KW-1003">Cell membrane</keyword>
<dbReference type="InterPro" id="IPR007060">
    <property type="entry name" value="FtsL/DivIC"/>
</dbReference>
<dbReference type="GO" id="GO:0005886">
    <property type="term" value="C:plasma membrane"/>
    <property type="evidence" value="ECO:0007669"/>
    <property type="project" value="UniProtKB-SubCell"/>
</dbReference>
<proteinExistence type="inferred from homology"/>
<dbReference type="AlphaFoldDB" id="A0A4P6UUI1"/>
<dbReference type="InterPro" id="IPR011922">
    <property type="entry name" value="Cell_div_FtsL"/>
</dbReference>
<evidence type="ECO:0000256" key="8">
    <source>
        <dbReference type="NCBIfam" id="TIGR02209"/>
    </source>
</evidence>
<evidence type="ECO:0000256" key="7">
    <source>
        <dbReference type="HAMAP-Rule" id="MF_00910"/>
    </source>
</evidence>
<dbReference type="RefSeq" id="WP_208651933.1">
    <property type="nucleotide sequence ID" value="NZ_CP036528.1"/>
</dbReference>
<keyword evidence="6 7" id="KW-0131">Cell cycle</keyword>
<dbReference type="HAMAP" id="MF_00910">
    <property type="entry name" value="FtsL"/>
    <property type="match status" value="1"/>
</dbReference>
<feature type="transmembrane region" description="Helical" evidence="7">
    <location>
        <begin position="42"/>
        <end position="60"/>
    </location>
</feature>
<keyword evidence="4 7" id="KW-1133">Transmembrane helix</keyword>